<dbReference type="AlphaFoldDB" id="A0A5C6S342"/>
<protein>
    <recommendedName>
        <fullName evidence="4">Capsule assembly Wzi family protein</fullName>
    </recommendedName>
</protein>
<keyword evidence="3" id="KW-1185">Reference proteome</keyword>
<dbReference type="EMBL" id="VOOR01000004">
    <property type="protein sequence ID" value="TXB68359.1"/>
    <property type="molecule type" value="Genomic_DNA"/>
</dbReference>
<evidence type="ECO:0000313" key="2">
    <source>
        <dbReference type="EMBL" id="TXB68359.1"/>
    </source>
</evidence>
<evidence type="ECO:0000313" key="3">
    <source>
        <dbReference type="Proteomes" id="UP000321580"/>
    </source>
</evidence>
<dbReference type="RefSeq" id="WP_147165938.1">
    <property type="nucleotide sequence ID" value="NZ_VOOR01000004.1"/>
</dbReference>
<feature type="chain" id="PRO_5022996189" description="Capsule assembly Wzi family protein" evidence="1">
    <location>
        <begin position="20"/>
        <end position="562"/>
    </location>
</feature>
<name>A0A5C6S342_9BACT</name>
<comment type="caution">
    <text evidence="2">The sequence shown here is derived from an EMBL/GenBank/DDBJ whole genome shotgun (WGS) entry which is preliminary data.</text>
</comment>
<organism evidence="2 3">
    <name type="scientific">Phaeodactylibacter luteus</name>
    <dbReference type="NCBI Taxonomy" id="1564516"/>
    <lineage>
        <taxon>Bacteria</taxon>
        <taxon>Pseudomonadati</taxon>
        <taxon>Bacteroidota</taxon>
        <taxon>Saprospiria</taxon>
        <taxon>Saprospirales</taxon>
        <taxon>Haliscomenobacteraceae</taxon>
        <taxon>Phaeodactylibacter</taxon>
    </lineage>
</organism>
<dbReference type="OrthoDB" id="1091532at2"/>
<feature type="signal peptide" evidence="1">
    <location>
        <begin position="1"/>
        <end position="19"/>
    </location>
</feature>
<accession>A0A5C6S342</accession>
<gene>
    <name evidence="2" type="ORF">FRY97_02975</name>
</gene>
<sequence>MRYLYSSLFVLCAVLGVQAQDLGQLQSPGRPALSGNIQLSSQAYQSSGEGLARSAPFGVALSGGLTASFAGISIPITFSFAQQQGALSSPFNQFGMSPYYKWAKLHLGYRTLRLSPYVFSGRSFLGAGIELTPGKFKVIAFRGRMRNLLSVQPALGIEGPVVLPSYERMASGAKVGYGGPKAGVDISAAFLQDRREGAADSTFLPPMENLVLGVHFYARFFRRLRLEANIAGSAFTPNQQAGFEEALPQELERYGLLLSPNISTRASWAGDASLSYNHRGVSVGLKYQQVAPFFQSFGINFLQNDVENYTINFAAPLLGKRLRLQGSLGIQRDNLNEAKAFQSQRVIGAFSAAWHSGQRLHLMARYANYQHENRSGLVNINDTLQFVTITQHAFAGGQWKAFERGPLSGSLQLNGFFNDIVNESLVLNGAADFSGHGASGSFTLRHETMGWNLGPVFNYHHYLYPGRKQGRTGGGLSAGQSLFGKKLQVALSALYNLNRTNGERSERQLNLSAQINARLKGGHGIRLRTFFLNRAPEGGEGFRESRALLAYQYSFHTPKPKQ</sequence>
<dbReference type="Proteomes" id="UP000321580">
    <property type="component" value="Unassembled WGS sequence"/>
</dbReference>
<keyword evidence="1" id="KW-0732">Signal</keyword>
<proteinExistence type="predicted"/>
<evidence type="ECO:0000256" key="1">
    <source>
        <dbReference type="SAM" id="SignalP"/>
    </source>
</evidence>
<evidence type="ECO:0008006" key="4">
    <source>
        <dbReference type="Google" id="ProtNLM"/>
    </source>
</evidence>
<reference evidence="2 3" key="1">
    <citation type="submission" date="2019-08" db="EMBL/GenBank/DDBJ databases">
        <title>Genome of Phaeodactylibacter luteus.</title>
        <authorList>
            <person name="Bowman J.P."/>
        </authorList>
    </citation>
    <scope>NUCLEOTIDE SEQUENCE [LARGE SCALE GENOMIC DNA]</scope>
    <source>
        <strain evidence="2 3">KCTC 42180</strain>
    </source>
</reference>